<dbReference type="OrthoDB" id="4281716at2"/>
<dbReference type="InterPro" id="IPR050789">
    <property type="entry name" value="Diverse_Enzym_Activities"/>
</dbReference>
<protein>
    <submittedName>
        <fullName evidence="2">Beta-lactamase family protein</fullName>
    </submittedName>
</protein>
<feature type="domain" description="Beta-lactamase-related" evidence="1">
    <location>
        <begin position="19"/>
        <end position="376"/>
    </location>
</feature>
<dbReference type="EMBL" id="VIRS01000027">
    <property type="protein sequence ID" value="TQS41343.1"/>
    <property type="molecule type" value="Genomic_DNA"/>
</dbReference>
<dbReference type="InParanoid" id="A0A545AJ52"/>
<dbReference type="Pfam" id="PF00144">
    <property type="entry name" value="Beta-lactamase"/>
    <property type="match status" value="1"/>
</dbReference>
<reference evidence="2 3" key="1">
    <citation type="submission" date="2019-07" db="EMBL/GenBank/DDBJ databases">
        <title>Cryptosporangium phraense sp. nov., isolated from plant litter.</title>
        <authorList>
            <person name="Suriyachadkun C."/>
        </authorList>
    </citation>
    <scope>NUCLEOTIDE SEQUENCE [LARGE SCALE GENOMIC DNA]</scope>
    <source>
        <strain evidence="2 3">A-T 5661</strain>
    </source>
</reference>
<dbReference type="PANTHER" id="PTHR43283:SF3">
    <property type="entry name" value="BETA-LACTAMASE FAMILY PROTEIN (AFU_ORTHOLOGUE AFUA_5G07500)"/>
    <property type="match status" value="1"/>
</dbReference>
<sequence>MTFSKARLARMHDVMAGHATSGYAPGIVTLVAPGDDVVVDAVGTTDLEGSAPIRRDAIFRIASMTKPMVAVATLMLVEECVLRLDEPVDRWLPELADRRVLRHFDADLDDTVPAKRPITVRDLLNFTWGFGMLVGAGAKLVQAATEVRALTGVPQPETELDQDEWLRRLGSLPLAHQPGESWTYNTGSDVLGVLISRASGQSLEGFLRERLFTPLGMTDTGFSVPADQLHRLPTSYLATADGLTLRDPGGAESAWRNAPTFSSGAGGLVSTVDDCFAFAQLLRNFGRHGGERLLARTSVEAMATDQLTPEIKASSPWFPGYWSSRGWGFGVGVTTRRAGGAAVPGQFGWDGGLGTSMWIDPAEDLVGILLTQRAAFPQNSNVYLDFWTSAYAALDDQSQ</sequence>
<gene>
    <name evidence="2" type="ORF">FL583_29990</name>
</gene>
<dbReference type="InterPro" id="IPR012338">
    <property type="entry name" value="Beta-lactam/transpept-like"/>
</dbReference>
<dbReference type="AlphaFoldDB" id="A0A545AJ52"/>
<dbReference type="InterPro" id="IPR001466">
    <property type="entry name" value="Beta-lactam-related"/>
</dbReference>
<dbReference type="Proteomes" id="UP000317982">
    <property type="component" value="Unassembled WGS sequence"/>
</dbReference>
<evidence type="ECO:0000313" key="3">
    <source>
        <dbReference type="Proteomes" id="UP000317982"/>
    </source>
</evidence>
<evidence type="ECO:0000313" key="2">
    <source>
        <dbReference type="EMBL" id="TQS41343.1"/>
    </source>
</evidence>
<dbReference type="SUPFAM" id="SSF56601">
    <property type="entry name" value="beta-lactamase/transpeptidase-like"/>
    <property type="match status" value="1"/>
</dbReference>
<keyword evidence="3" id="KW-1185">Reference proteome</keyword>
<name>A0A545AJ52_9ACTN</name>
<comment type="caution">
    <text evidence="2">The sequence shown here is derived from an EMBL/GenBank/DDBJ whole genome shotgun (WGS) entry which is preliminary data.</text>
</comment>
<evidence type="ECO:0000259" key="1">
    <source>
        <dbReference type="Pfam" id="PF00144"/>
    </source>
</evidence>
<dbReference type="PANTHER" id="PTHR43283">
    <property type="entry name" value="BETA-LACTAMASE-RELATED"/>
    <property type="match status" value="1"/>
</dbReference>
<proteinExistence type="predicted"/>
<accession>A0A545AJ52</accession>
<dbReference type="Gene3D" id="3.40.710.10">
    <property type="entry name" value="DD-peptidase/beta-lactamase superfamily"/>
    <property type="match status" value="1"/>
</dbReference>
<organism evidence="2 3">
    <name type="scientific">Cryptosporangium phraense</name>
    <dbReference type="NCBI Taxonomy" id="2593070"/>
    <lineage>
        <taxon>Bacteria</taxon>
        <taxon>Bacillati</taxon>
        <taxon>Actinomycetota</taxon>
        <taxon>Actinomycetes</taxon>
        <taxon>Cryptosporangiales</taxon>
        <taxon>Cryptosporangiaceae</taxon>
        <taxon>Cryptosporangium</taxon>
    </lineage>
</organism>
<dbReference type="RefSeq" id="WP_142708220.1">
    <property type="nucleotide sequence ID" value="NZ_VIRS01000027.1"/>
</dbReference>